<dbReference type="KEGG" id="hth:HTH_1556"/>
<protein>
    <submittedName>
        <fullName evidence="2">Carboxyl-terminal protease</fullName>
    </submittedName>
</protein>
<evidence type="ECO:0000313" key="2">
    <source>
        <dbReference type="EMBL" id="BAI70005.1"/>
    </source>
</evidence>
<keyword evidence="2" id="KW-0645">Protease</keyword>
<dbReference type="AlphaFoldDB" id="D3DJK3"/>
<accession>D3DJK3</accession>
<dbReference type="GO" id="GO:0030288">
    <property type="term" value="C:outer membrane-bounded periplasmic space"/>
    <property type="evidence" value="ECO:0007669"/>
    <property type="project" value="TreeGrafter"/>
</dbReference>
<dbReference type="PROSITE" id="PS50106">
    <property type="entry name" value="PDZ"/>
    <property type="match status" value="1"/>
</dbReference>
<dbReference type="InterPro" id="IPR001478">
    <property type="entry name" value="PDZ"/>
</dbReference>
<dbReference type="RefSeq" id="WP_012964185.1">
    <property type="nucleotide sequence ID" value="NC_013799.1"/>
</dbReference>
<dbReference type="GO" id="GO:0006508">
    <property type="term" value="P:proteolysis"/>
    <property type="evidence" value="ECO:0007669"/>
    <property type="project" value="UniProtKB-KW"/>
</dbReference>
<dbReference type="STRING" id="608538.HTH_1556"/>
<dbReference type="MEROPS" id="S41.012"/>
<name>D3DJK3_HYDTT</name>
<dbReference type="GO" id="GO:0007165">
    <property type="term" value="P:signal transduction"/>
    <property type="evidence" value="ECO:0007669"/>
    <property type="project" value="TreeGrafter"/>
</dbReference>
<dbReference type="KEGG" id="hte:Hydth_1544"/>
<dbReference type="OrthoDB" id="9812068at2"/>
<dbReference type="Pfam" id="PF00595">
    <property type="entry name" value="PDZ"/>
    <property type="match status" value="1"/>
</dbReference>
<dbReference type="InterPro" id="IPR005151">
    <property type="entry name" value="Tail-specific_protease"/>
</dbReference>
<dbReference type="EMBL" id="AP011112">
    <property type="protein sequence ID" value="BAI70005.1"/>
    <property type="molecule type" value="Genomic_DNA"/>
</dbReference>
<sequence>MSIPLLLLILLLQIVYAQEVCSKEEALSRFKEVLTKYYLWKDRVDGVEWGSLDEAITYLRKKGDRWTAITKLEEDRLWYSKAKMLGVGIRWDDDGQIRRVFRGSPAEKSGLKEGDIIISVNGVEDKELWSQTIRSVPVGNIINMVVKRGENTINFRIIKGEFTVPPIEDVRVILLDHKRIGYIAMTNFTNPAIEDFKKTLEFLNSQKVDALLLDLRNNGGGLISVAKAIADMLIRGEGVMFYLESRSGGPSIYEFKSGEPLFKKPILVFVNRWTASAAELLTVLLRTYAKAVVAGELTVGKYVGSNMYQLDSCGNVLRLVTFEMKLPNGRSITDDMGILPDCVIKANGDDGLSMALDCLMQKVFQEPSVAQP</sequence>
<feature type="domain" description="PDZ" evidence="1">
    <location>
        <begin position="69"/>
        <end position="128"/>
    </location>
</feature>
<dbReference type="SUPFAM" id="SSF52096">
    <property type="entry name" value="ClpP/crotonase"/>
    <property type="match status" value="1"/>
</dbReference>
<dbReference type="InterPro" id="IPR029045">
    <property type="entry name" value="ClpP/crotonase-like_dom_sf"/>
</dbReference>
<organism evidence="2 3">
    <name type="scientific">Hydrogenobacter thermophilus (strain DSM 6534 / IAM 12695 / TK-6)</name>
    <dbReference type="NCBI Taxonomy" id="608538"/>
    <lineage>
        <taxon>Bacteria</taxon>
        <taxon>Pseudomonadati</taxon>
        <taxon>Aquificota</taxon>
        <taxon>Aquificia</taxon>
        <taxon>Aquificales</taxon>
        <taxon>Aquificaceae</taxon>
        <taxon>Hydrogenobacter</taxon>
    </lineage>
</organism>
<dbReference type="SUPFAM" id="SSF50156">
    <property type="entry name" value="PDZ domain-like"/>
    <property type="match status" value="1"/>
</dbReference>
<dbReference type="Proteomes" id="UP000002574">
    <property type="component" value="Chromosome"/>
</dbReference>
<dbReference type="PANTHER" id="PTHR32060">
    <property type="entry name" value="TAIL-SPECIFIC PROTEASE"/>
    <property type="match status" value="1"/>
</dbReference>
<keyword evidence="3" id="KW-1185">Reference proteome</keyword>
<dbReference type="SMART" id="SM00245">
    <property type="entry name" value="TSPc"/>
    <property type="match status" value="1"/>
</dbReference>
<dbReference type="PANTHER" id="PTHR32060:SF22">
    <property type="entry name" value="CARBOXYL-TERMINAL-PROCESSING PEPTIDASE 3, CHLOROPLASTIC"/>
    <property type="match status" value="1"/>
</dbReference>
<dbReference type="Gene3D" id="2.30.42.10">
    <property type="match status" value="1"/>
</dbReference>
<dbReference type="Pfam" id="PF03572">
    <property type="entry name" value="Peptidase_S41"/>
    <property type="match status" value="1"/>
</dbReference>
<dbReference type="InterPro" id="IPR036034">
    <property type="entry name" value="PDZ_sf"/>
</dbReference>
<gene>
    <name evidence="2" type="primary">prc2</name>
    <name evidence="2" type="ordered locus">HTH_1556</name>
</gene>
<evidence type="ECO:0000313" key="3">
    <source>
        <dbReference type="Proteomes" id="UP000002574"/>
    </source>
</evidence>
<dbReference type="SMART" id="SM00228">
    <property type="entry name" value="PDZ"/>
    <property type="match status" value="1"/>
</dbReference>
<dbReference type="GO" id="GO:0004175">
    <property type="term" value="F:endopeptidase activity"/>
    <property type="evidence" value="ECO:0007669"/>
    <property type="project" value="TreeGrafter"/>
</dbReference>
<evidence type="ECO:0000259" key="1">
    <source>
        <dbReference type="PROSITE" id="PS50106"/>
    </source>
</evidence>
<dbReference type="Gene3D" id="3.90.226.10">
    <property type="entry name" value="2-enoyl-CoA Hydratase, Chain A, domain 1"/>
    <property type="match status" value="1"/>
</dbReference>
<reference evidence="2 3" key="1">
    <citation type="journal article" date="2010" name="J. Bacteriol.">
        <title>Complete genome sequence of the thermophilic, obligately chemolithoautotrophic hydrogen-oxidizing bacterium Hydrogenobacter thermophilus TK-6.</title>
        <authorList>
            <person name="Arai H."/>
            <person name="Kanbe H."/>
            <person name="Ishii M."/>
            <person name="Igarashi Y."/>
        </authorList>
    </citation>
    <scope>NUCLEOTIDE SEQUENCE [LARGE SCALE GENOMIC DNA]</scope>
    <source>
        <strain evidence="3">DSM 6534 / IAM 12695 / TK-6 [Tokyo]</strain>
    </source>
</reference>
<dbReference type="GO" id="GO:0008236">
    <property type="term" value="F:serine-type peptidase activity"/>
    <property type="evidence" value="ECO:0007669"/>
    <property type="project" value="InterPro"/>
</dbReference>
<keyword evidence="2" id="KW-0378">Hydrolase</keyword>
<dbReference type="eggNOG" id="COG0793">
    <property type="taxonomic scope" value="Bacteria"/>
</dbReference>
<proteinExistence type="predicted"/>